<dbReference type="Pfam" id="PF04143">
    <property type="entry name" value="Sulf_transp"/>
    <property type="match status" value="1"/>
</dbReference>
<reference evidence="10 11" key="1">
    <citation type="submission" date="2016-09" db="EMBL/GenBank/DDBJ databases">
        <title>Complete genome of Desulfosporosinus sp. OL.</title>
        <authorList>
            <person name="Mardanov A."/>
            <person name="Beletsky A."/>
            <person name="Panova A."/>
            <person name="Karnachuk O."/>
            <person name="Ravin N."/>
        </authorList>
    </citation>
    <scope>NUCLEOTIDE SEQUENCE [LARGE SCALE GENOMIC DNA]</scope>
    <source>
        <strain evidence="10 11">OL</strain>
    </source>
</reference>
<evidence type="ECO:0000313" key="10">
    <source>
        <dbReference type="EMBL" id="OLN32804.1"/>
    </source>
</evidence>
<comment type="caution">
    <text evidence="10">The sequence shown here is derived from an EMBL/GenBank/DDBJ whole genome shotgun (WGS) entry which is preliminary data.</text>
</comment>
<dbReference type="AlphaFoldDB" id="A0A1Q8QZN3"/>
<evidence type="ECO:0000256" key="8">
    <source>
        <dbReference type="ARBA" id="ARBA00035655"/>
    </source>
</evidence>
<evidence type="ECO:0000313" key="11">
    <source>
        <dbReference type="Proteomes" id="UP000186102"/>
    </source>
</evidence>
<comment type="similarity">
    <text evidence="8">Belongs to the TsuA/YedE (TC 9.B.102) family.</text>
</comment>
<keyword evidence="7 9" id="KW-0472">Membrane</keyword>
<accession>A0A1Q8QZN3</accession>
<organism evidence="10 11">
    <name type="scientific">Desulfosporosinus metallidurans</name>
    <dbReference type="NCBI Taxonomy" id="1888891"/>
    <lineage>
        <taxon>Bacteria</taxon>
        <taxon>Bacillati</taxon>
        <taxon>Bacillota</taxon>
        <taxon>Clostridia</taxon>
        <taxon>Eubacteriales</taxon>
        <taxon>Desulfitobacteriaceae</taxon>
        <taxon>Desulfosporosinus</taxon>
    </lineage>
</organism>
<dbReference type="RefSeq" id="WP_075363987.1">
    <property type="nucleotide sequence ID" value="NZ_MLBF01000006.1"/>
</dbReference>
<evidence type="ECO:0000256" key="4">
    <source>
        <dbReference type="ARBA" id="ARBA00022519"/>
    </source>
</evidence>
<evidence type="ECO:0000256" key="1">
    <source>
        <dbReference type="ARBA" id="ARBA00004429"/>
    </source>
</evidence>
<keyword evidence="2" id="KW-0813">Transport</keyword>
<evidence type="ECO:0000256" key="9">
    <source>
        <dbReference type="SAM" id="Phobius"/>
    </source>
</evidence>
<evidence type="ECO:0000256" key="7">
    <source>
        <dbReference type="ARBA" id="ARBA00023136"/>
    </source>
</evidence>
<dbReference type="GO" id="GO:0005886">
    <property type="term" value="C:plasma membrane"/>
    <property type="evidence" value="ECO:0007669"/>
    <property type="project" value="UniProtKB-SubCell"/>
</dbReference>
<keyword evidence="4" id="KW-0997">Cell inner membrane</keyword>
<dbReference type="EMBL" id="MLBF01000006">
    <property type="protein sequence ID" value="OLN32804.1"/>
    <property type="molecule type" value="Genomic_DNA"/>
</dbReference>
<dbReference type="Proteomes" id="UP000186102">
    <property type="component" value="Unassembled WGS sequence"/>
</dbReference>
<feature type="transmembrane region" description="Helical" evidence="9">
    <location>
        <begin position="149"/>
        <end position="172"/>
    </location>
</feature>
<dbReference type="InterPro" id="IPR007272">
    <property type="entry name" value="Sulf_transp_TsuA/YedE"/>
</dbReference>
<dbReference type="STRING" id="1888891.DSOL_1250"/>
<evidence type="ECO:0000256" key="5">
    <source>
        <dbReference type="ARBA" id="ARBA00022692"/>
    </source>
</evidence>
<feature type="transmembrane region" description="Helical" evidence="9">
    <location>
        <begin position="117"/>
        <end position="143"/>
    </location>
</feature>
<evidence type="ECO:0000256" key="2">
    <source>
        <dbReference type="ARBA" id="ARBA00022448"/>
    </source>
</evidence>
<keyword evidence="11" id="KW-1185">Reference proteome</keyword>
<protein>
    <submittedName>
        <fullName evidence="10">Uncharacterized protein</fullName>
    </submittedName>
</protein>
<keyword evidence="5 9" id="KW-0812">Transmembrane</keyword>
<feature type="transmembrane region" description="Helical" evidence="9">
    <location>
        <begin position="12"/>
        <end position="32"/>
    </location>
</feature>
<name>A0A1Q8QZN3_9FIRM</name>
<dbReference type="PANTHER" id="PTHR30574:SF1">
    <property type="entry name" value="SULPHUR TRANSPORT DOMAIN-CONTAINING PROTEIN"/>
    <property type="match status" value="1"/>
</dbReference>
<keyword evidence="6 9" id="KW-1133">Transmembrane helix</keyword>
<evidence type="ECO:0000256" key="3">
    <source>
        <dbReference type="ARBA" id="ARBA00022475"/>
    </source>
</evidence>
<sequence length="176" mass="19140">MSFNEKMKEKVWSPWAAGVLLGLTAIASYVLVDKTIGSSGGIESIDSILLKTFHLNLANSMYFKFQMPPVVSFQIILFAGMLLGAFVSSKWSKDFKFRIMPDQQWTQNFGPSKLKRWAMIFLGGIIIEYSAGIAGGCTSGLAISGTMQLSPAGLLFIAGLFVSGIITTKILYGGDY</sequence>
<feature type="transmembrane region" description="Helical" evidence="9">
    <location>
        <begin position="70"/>
        <end position="88"/>
    </location>
</feature>
<dbReference type="OrthoDB" id="9814020at2"/>
<comment type="subcellular location">
    <subcellularLocation>
        <location evidence="1">Cell inner membrane</location>
        <topology evidence="1">Multi-pass membrane protein</topology>
    </subcellularLocation>
</comment>
<evidence type="ECO:0000256" key="6">
    <source>
        <dbReference type="ARBA" id="ARBA00022989"/>
    </source>
</evidence>
<dbReference type="PANTHER" id="PTHR30574">
    <property type="entry name" value="INNER MEMBRANE PROTEIN YEDE"/>
    <property type="match status" value="1"/>
</dbReference>
<proteinExistence type="inferred from homology"/>
<keyword evidence="3" id="KW-1003">Cell membrane</keyword>
<gene>
    <name evidence="10" type="ORF">DSOL_1250</name>
</gene>